<evidence type="ECO:0000313" key="2">
    <source>
        <dbReference type="Proteomes" id="UP000198855"/>
    </source>
</evidence>
<proteinExistence type="predicted"/>
<protein>
    <submittedName>
        <fullName evidence="1">Uncharacterized protein</fullName>
    </submittedName>
</protein>
<dbReference type="STRING" id="1045775.SAMN05216378_5323"/>
<organism evidence="1 2">
    <name type="scientific">Paenibacillus catalpae</name>
    <dbReference type="NCBI Taxonomy" id="1045775"/>
    <lineage>
        <taxon>Bacteria</taxon>
        <taxon>Bacillati</taxon>
        <taxon>Bacillota</taxon>
        <taxon>Bacilli</taxon>
        <taxon>Bacillales</taxon>
        <taxon>Paenibacillaceae</taxon>
        <taxon>Paenibacillus</taxon>
    </lineage>
</organism>
<sequence>MFSADAYAYERYDRRRDSPGGTAHTGWGTLHLICRRTLYVLQYNPAQWGCWPPYVVFNAVYSFIWVQLSRKAANILHIVQHRQPPCSNSFKYPA</sequence>
<keyword evidence="2" id="KW-1185">Reference proteome</keyword>
<gene>
    <name evidence="1" type="ORF">SAMN05216378_5323</name>
</gene>
<dbReference type="Proteomes" id="UP000198855">
    <property type="component" value="Unassembled WGS sequence"/>
</dbReference>
<reference evidence="2" key="1">
    <citation type="submission" date="2016-10" db="EMBL/GenBank/DDBJ databases">
        <authorList>
            <person name="Varghese N."/>
            <person name="Submissions S."/>
        </authorList>
    </citation>
    <scope>NUCLEOTIDE SEQUENCE [LARGE SCALE GENOMIC DNA]</scope>
    <source>
        <strain evidence="2">CGMCC 1.10784</strain>
    </source>
</reference>
<name>A0A1I2GM67_9BACL</name>
<accession>A0A1I2GM67</accession>
<dbReference type="AlphaFoldDB" id="A0A1I2GM67"/>
<dbReference type="EMBL" id="FOMT01000006">
    <property type="protein sequence ID" value="SFF18099.1"/>
    <property type="molecule type" value="Genomic_DNA"/>
</dbReference>
<evidence type="ECO:0000313" key="1">
    <source>
        <dbReference type="EMBL" id="SFF18099.1"/>
    </source>
</evidence>